<accession>A0A0H1RC16</accession>
<gene>
    <name evidence="1" type="ORF">AA309_12865</name>
</gene>
<dbReference type="Proteomes" id="UP000035489">
    <property type="component" value="Unassembled WGS sequence"/>
</dbReference>
<dbReference type="EMBL" id="LCYG01000032">
    <property type="protein sequence ID" value="KLK92594.1"/>
    <property type="molecule type" value="Genomic_DNA"/>
</dbReference>
<evidence type="ECO:0008006" key="3">
    <source>
        <dbReference type="Google" id="ProtNLM"/>
    </source>
</evidence>
<dbReference type="OrthoDB" id="8020699at2"/>
<comment type="caution">
    <text evidence="1">The sequence shown here is derived from an EMBL/GenBank/DDBJ whole genome shotgun (WGS) entry which is preliminary data.</text>
</comment>
<protein>
    <recommendedName>
        <fullName evidence="3">Anti-sigma factor NepR domain-containing protein</fullName>
    </recommendedName>
</protein>
<sequence>MESEIGLGKRHPSVPDAELLRRIAQDMRSLYADVIKQPLPRNIEVALSRIEREQRRAVYQGQRLGA</sequence>
<dbReference type="PATRIC" id="fig|1225564.3.peg.3403"/>
<keyword evidence="2" id="KW-1185">Reference proteome</keyword>
<reference evidence="1 2" key="1">
    <citation type="submission" date="2015-05" db="EMBL/GenBank/DDBJ databases">
        <title>Draft genome sequence of Microvirga vignae strain BR3299, a novel nitrogen fixing bacteria isolated from Brazil semi-aired region.</title>
        <authorList>
            <person name="Zilli J.E."/>
            <person name="Passos S.R."/>
            <person name="Leite J."/>
            <person name="Baldani J.I."/>
            <person name="Xavier G.R."/>
            <person name="Rumjaneck N.G."/>
            <person name="Simoes-Araujo J.L."/>
        </authorList>
    </citation>
    <scope>NUCLEOTIDE SEQUENCE [LARGE SCALE GENOMIC DNA]</scope>
    <source>
        <strain evidence="1 2">BR3299</strain>
    </source>
</reference>
<evidence type="ECO:0000313" key="1">
    <source>
        <dbReference type="EMBL" id="KLK92594.1"/>
    </source>
</evidence>
<dbReference type="RefSeq" id="WP_047189414.1">
    <property type="nucleotide sequence ID" value="NZ_LCYG01000032.1"/>
</dbReference>
<name>A0A0H1RC16_9HYPH</name>
<dbReference type="AlphaFoldDB" id="A0A0H1RC16"/>
<proteinExistence type="predicted"/>
<organism evidence="1 2">
    <name type="scientific">Microvirga vignae</name>
    <dbReference type="NCBI Taxonomy" id="1225564"/>
    <lineage>
        <taxon>Bacteria</taxon>
        <taxon>Pseudomonadati</taxon>
        <taxon>Pseudomonadota</taxon>
        <taxon>Alphaproteobacteria</taxon>
        <taxon>Hyphomicrobiales</taxon>
        <taxon>Methylobacteriaceae</taxon>
        <taxon>Microvirga</taxon>
    </lineage>
</organism>
<evidence type="ECO:0000313" key="2">
    <source>
        <dbReference type="Proteomes" id="UP000035489"/>
    </source>
</evidence>